<dbReference type="AlphaFoldDB" id="M9SIB8"/>
<dbReference type="KEGG" id="max:MMALV_05510"/>
<protein>
    <recommendedName>
        <fullName evidence="1">AAA-ATPase-like domain-containing protein</fullName>
    </recommendedName>
</protein>
<dbReference type="STRING" id="1236689.MMALV_05510"/>
<name>M9SIB8_METAX</name>
<dbReference type="InterPro" id="IPR018631">
    <property type="entry name" value="AAA-ATPase-like_dom"/>
</dbReference>
<evidence type="ECO:0000313" key="2">
    <source>
        <dbReference type="EMBL" id="AGI85292.1"/>
    </source>
</evidence>
<dbReference type="SUPFAM" id="SSF52540">
    <property type="entry name" value="P-loop containing nucleoside triphosphate hydrolases"/>
    <property type="match status" value="1"/>
</dbReference>
<dbReference type="HOGENOM" id="CLU_021114_1_2_2"/>
<keyword evidence="3" id="KW-1185">Reference proteome</keyword>
<dbReference type="EMBL" id="CP004049">
    <property type="protein sequence ID" value="AGI85292.1"/>
    <property type="molecule type" value="Genomic_DNA"/>
</dbReference>
<dbReference type="eggNOG" id="ENOG502N566">
    <property type="taxonomic scope" value="Archaea"/>
</dbReference>
<reference evidence="2 3" key="1">
    <citation type="journal article" date="2012" name="J. Bacteriol.">
        <title>Genome sequence of 'Candidatus Methanomethylophilus alvus' Mx1201, a methanogenic archaeon from the human gut belonging to a seventh order of methanogens.</title>
        <authorList>
            <person name="Borrel G."/>
            <person name="Harris H.M."/>
            <person name="Tottey W."/>
            <person name="Mihajlovski A."/>
            <person name="Parisot N."/>
            <person name="Peyretaillade E."/>
            <person name="Peyret P."/>
            <person name="Gribaldo S."/>
            <person name="O'Toole P.W."/>
            <person name="Brugere J.F."/>
        </authorList>
    </citation>
    <scope>NUCLEOTIDE SEQUENCE [LARGE SCALE GENOMIC DNA]</scope>
    <source>
        <strain evidence="2 3">Mx1201</strain>
    </source>
</reference>
<accession>M9SIB8</accession>
<dbReference type="Pfam" id="PF09820">
    <property type="entry name" value="AAA-ATPase_like"/>
    <property type="match status" value="1"/>
</dbReference>
<dbReference type="PANTHER" id="PTHR34825">
    <property type="entry name" value="CONSERVED PROTEIN, WITH A WEAK D-GALACTARATE DEHYDRATASE/ALTRONATE HYDROLASE DOMAIN"/>
    <property type="match status" value="1"/>
</dbReference>
<sequence>MFITHEMIYAFMKGEGRLLAIPSGVDDFREIREGGYYFVDKSELVSDIVNDKSKVFLFTRPRRFGKSLNLSMIDAFFNLEYKGNKWFDGLKVNSHPEVEKHRNAYPVIILNMKDLFVSRRDMFLPMFKGMLSRTFRPFEYLKTSDKVSESLRDLYLGKDPVYFEDARALDSIPALCQMLEQHHGVKPIVLIDEYDNPINNAFNKDTYDYVVGFIREFYSLVLKSNPHMSFAVVTGVMQIAKESIFSGLNNLRVDNVFSKKFDERYGFTEPEVKDLCSYYGHPEKFEEAKEWYNGYRFGNADIYNPWSLLTYIYNDFEPGTYWADTSGNDILDVLLENADKDTNSVLVALGNGQAVVKGINPTVAMEDVGKKPTATYSIMAVAGYLNAVPKGDNDYRLSIPNREMYKVFYDKVIDSVWRFDKDLFKPLFDSMENADVPKMEESLFMLFSKNFPDILLKDEADYRLVLATIALGRGGRYDVGIEREAGNGRADIIMRRNDPRYPNIVVELKKSRSKTDIFNTMEKEARKALTQIKTKEYYLGMKGKTYLYGVCFQNKKAKVLFEEMDL</sequence>
<dbReference type="InterPro" id="IPR012547">
    <property type="entry name" value="PDDEXK_9"/>
</dbReference>
<dbReference type="OrthoDB" id="74831at2157"/>
<dbReference type="PANTHER" id="PTHR34825:SF1">
    <property type="entry name" value="AAA-ATPASE-LIKE DOMAIN-CONTAINING PROTEIN"/>
    <property type="match status" value="1"/>
</dbReference>
<evidence type="ECO:0000313" key="3">
    <source>
        <dbReference type="Proteomes" id="UP000012672"/>
    </source>
</evidence>
<dbReference type="InterPro" id="IPR027417">
    <property type="entry name" value="P-loop_NTPase"/>
</dbReference>
<evidence type="ECO:0000259" key="1">
    <source>
        <dbReference type="Pfam" id="PF09820"/>
    </source>
</evidence>
<dbReference type="InParanoid" id="M9SIB8"/>
<dbReference type="Pfam" id="PF08011">
    <property type="entry name" value="PDDEXK_9"/>
    <property type="match status" value="1"/>
</dbReference>
<proteinExistence type="predicted"/>
<feature type="domain" description="AAA-ATPase-like" evidence="1">
    <location>
        <begin position="22"/>
        <end position="245"/>
    </location>
</feature>
<gene>
    <name evidence="2" type="ORF">MMALV_05510</name>
</gene>
<organism evidence="2 3">
    <name type="scientific">Methanomethylophilus alvi (strain Mx1201)</name>
    <dbReference type="NCBI Taxonomy" id="1236689"/>
    <lineage>
        <taxon>Archaea</taxon>
        <taxon>Methanobacteriati</taxon>
        <taxon>Thermoplasmatota</taxon>
        <taxon>Thermoplasmata</taxon>
        <taxon>Methanomassiliicoccales</taxon>
        <taxon>Methanomethylophilaceae</taxon>
        <taxon>Methanomethylophilus</taxon>
    </lineage>
</organism>
<dbReference type="Proteomes" id="UP000012672">
    <property type="component" value="Chromosome"/>
</dbReference>